<dbReference type="Gene3D" id="3.60.130.10">
    <property type="entry name" value="Clavaminate synthase-like"/>
    <property type="match status" value="1"/>
</dbReference>
<dbReference type="GO" id="GO:0046872">
    <property type="term" value="F:metal ion binding"/>
    <property type="evidence" value="ECO:0007669"/>
    <property type="project" value="UniProtKB-KW"/>
</dbReference>
<feature type="compositionally biased region" description="Polar residues" evidence="6">
    <location>
        <begin position="19"/>
        <end position="28"/>
    </location>
</feature>
<organism evidence="8 9">
    <name type="scientific">Exidia glandulosa HHB12029</name>
    <dbReference type="NCBI Taxonomy" id="1314781"/>
    <lineage>
        <taxon>Eukaryota</taxon>
        <taxon>Fungi</taxon>
        <taxon>Dikarya</taxon>
        <taxon>Basidiomycota</taxon>
        <taxon>Agaricomycotina</taxon>
        <taxon>Agaricomycetes</taxon>
        <taxon>Auriculariales</taxon>
        <taxon>Exidiaceae</taxon>
        <taxon>Exidia</taxon>
    </lineage>
</organism>
<keyword evidence="4" id="KW-0560">Oxidoreductase</keyword>
<dbReference type="InterPro" id="IPR051323">
    <property type="entry name" value="AtsK-like"/>
</dbReference>
<dbReference type="SUPFAM" id="SSF51197">
    <property type="entry name" value="Clavaminate synthase-like"/>
    <property type="match status" value="1"/>
</dbReference>
<dbReference type="InterPro" id="IPR003819">
    <property type="entry name" value="TauD/TfdA-like"/>
</dbReference>
<feature type="region of interest" description="Disordered" evidence="6">
    <location>
        <begin position="19"/>
        <end position="39"/>
    </location>
</feature>
<dbReference type="GO" id="GO:0016706">
    <property type="term" value="F:2-oxoglutarate-dependent dioxygenase activity"/>
    <property type="evidence" value="ECO:0007669"/>
    <property type="project" value="TreeGrafter"/>
</dbReference>
<dbReference type="Proteomes" id="UP000077266">
    <property type="component" value="Unassembled WGS sequence"/>
</dbReference>
<dbReference type="Pfam" id="PF02668">
    <property type="entry name" value="TauD"/>
    <property type="match status" value="1"/>
</dbReference>
<evidence type="ECO:0000313" key="9">
    <source>
        <dbReference type="Proteomes" id="UP000077266"/>
    </source>
</evidence>
<feature type="domain" description="TauD/TfdA-like" evidence="7">
    <location>
        <begin position="83"/>
        <end position="354"/>
    </location>
</feature>
<evidence type="ECO:0000256" key="3">
    <source>
        <dbReference type="ARBA" id="ARBA00022964"/>
    </source>
</evidence>
<dbReference type="FunFam" id="3.60.130.10:FF:000003">
    <property type="entry name" value="Alpha-ketoglutarate-dependent taurine dioxygenase"/>
    <property type="match status" value="1"/>
</dbReference>
<dbReference type="OrthoDB" id="10257314at2759"/>
<dbReference type="PANTHER" id="PTHR30468:SF28">
    <property type="entry name" value="ALPHA-KETOGLUTARATE-DEPENDENT TAURINE DIOXYGENASE (AFU_ORTHOLOGUE AFUA_8G02210)-RELATED"/>
    <property type="match status" value="1"/>
</dbReference>
<dbReference type="PANTHER" id="PTHR30468">
    <property type="entry name" value="ALPHA-KETOGLUTARATE-DEPENDENT SULFONATE DIOXYGENASE"/>
    <property type="match status" value="1"/>
</dbReference>
<keyword evidence="3" id="KW-0223">Dioxygenase</keyword>
<accession>A0A165Q6V0</accession>
<protein>
    <submittedName>
        <fullName evidence="8">TauD-domain-containing protein</fullName>
    </submittedName>
</protein>
<dbReference type="EMBL" id="KV425884">
    <property type="protein sequence ID" value="KZW03175.1"/>
    <property type="molecule type" value="Genomic_DNA"/>
</dbReference>
<name>A0A165Q6V0_EXIGL</name>
<evidence type="ECO:0000256" key="2">
    <source>
        <dbReference type="ARBA" id="ARBA00022723"/>
    </source>
</evidence>
<dbReference type="STRING" id="1314781.A0A165Q6V0"/>
<gene>
    <name evidence="8" type="ORF">EXIGLDRAFT_759059</name>
</gene>
<evidence type="ECO:0000259" key="7">
    <source>
        <dbReference type="Pfam" id="PF02668"/>
    </source>
</evidence>
<reference evidence="8 9" key="1">
    <citation type="journal article" date="2016" name="Mol. Biol. Evol.">
        <title>Comparative Genomics of Early-Diverging Mushroom-Forming Fungi Provides Insights into the Origins of Lignocellulose Decay Capabilities.</title>
        <authorList>
            <person name="Nagy L.G."/>
            <person name="Riley R."/>
            <person name="Tritt A."/>
            <person name="Adam C."/>
            <person name="Daum C."/>
            <person name="Floudas D."/>
            <person name="Sun H."/>
            <person name="Yadav J.S."/>
            <person name="Pangilinan J."/>
            <person name="Larsson K.H."/>
            <person name="Matsuura K."/>
            <person name="Barry K."/>
            <person name="Labutti K."/>
            <person name="Kuo R."/>
            <person name="Ohm R.A."/>
            <person name="Bhattacharya S.S."/>
            <person name="Shirouzu T."/>
            <person name="Yoshinaga Y."/>
            <person name="Martin F.M."/>
            <person name="Grigoriev I.V."/>
            <person name="Hibbett D.S."/>
        </authorList>
    </citation>
    <scope>NUCLEOTIDE SEQUENCE [LARGE SCALE GENOMIC DNA]</scope>
    <source>
        <strain evidence="8 9">HHB12029</strain>
    </source>
</reference>
<evidence type="ECO:0000256" key="6">
    <source>
        <dbReference type="SAM" id="MobiDB-lite"/>
    </source>
</evidence>
<dbReference type="InterPro" id="IPR042098">
    <property type="entry name" value="TauD-like_sf"/>
</dbReference>
<keyword evidence="2" id="KW-0479">Metal-binding</keyword>
<evidence type="ECO:0000256" key="5">
    <source>
        <dbReference type="ARBA" id="ARBA00023004"/>
    </source>
</evidence>
<dbReference type="InParanoid" id="A0A165Q6V0"/>
<keyword evidence="5" id="KW-0408">Iron</keyword>
<comment type="similarity">
    <text evidence="1">Belongs to the TfdA dioxygenase family.</text>
</comment>
<evidence type="ECO:0000313" key="8">
    <source>
        <dbReference type="EMBL" id="KZW03175.1"/>
    </source>
</evidence>
<dbReference type="AlphaFoldDB" id="A0A165Q6V0"/>
<evidence type="ECO:0000256" key="1">
    <source>
        <dbReference type="ARBA" id="ARBA00005896"/>
    </source>
</evidence>
<dbReference type="GO" id="GO:0005737">
    <property type="term" value="C:cytoplasm"/>
    <property type="evidence" value="ECO:0007669"/>
    <property type="project" value="TreeGrafter"/>
</dbReference>
<proteinExistence type="inferred from homology"/>
<keyword evidence="9" id="KW-1185">Reference proteome</keyword>
<sequence length="364" mass="40914">MATQTAVETVAEKVHALTLNSSTTQTKRPTGPAPEAPEGVAYPLYYPTFSHDEKFPPTELFEHNDPGLRADKAKPNLLKGAKTTDLSPYIGTEIEGVQLSQLTKEGLDELALYTAERKVLVFRDQDFKDLGVDKQVEFAQHFGPIQLHPTSGNVKNYPEFHIVYRDPSHNRFADYRGNTNSVLGWHSDVSYEKQPPGTTLFFMLQQPDVQGSGDTLFVSQVEAYNRLSDEFKKRLEGLRALHSAVKQAEFSKSHNGPVRREPVETEHPLVRQHPVTGEKALYINEGFVRHIVGYKKEESDYLLKFLFDHIAKGADFQIRASYKPGTVVVWDNRVTAHSAIPDFSTTHIRHAARLTPQAEVPIPA</sequence>
<evidence type="ECO:0000256" key="4">
    <source>
        <dbReference type="ARBA" id="ARBA00023002"/>
    </source>
</evidence>